<dbReference type="EMBL" id="CAKOGL010000004">
    <property type="protein sequence ID" value="CAH2085200.1"/>
    <property type="molecule type" value="Genomic_DNA"/>
</dbReference>
<accession>A0AAU9TI74</accession>
<keyword evidence="2" id="KW-1185">Reference proteome</keyword>
<gene>
    <name evidence="1" type="ORF">EEDITHA_LOCUS1703</name>
</gene>
<reference evidence="1" key="1">
    <citation type="submission" date="2022-03" db="EMBL/GenBank/DDBJ databases">
        <authorList>
            <person name="Tunstrom K."/>
        </authorList>
    </citation>
    <scope>NUCLEOTIDE SEQUENCE</scope>
</reference>
<dbReference type="AlphaFoldDB" id="A0AAU9TI74"/>
<comment type="caution">
    <text evidence="1">The sequence shown here is derived from an EMBL/GenBank/DDBJ whole genome shotgun (WGS) entry which is preliminary data.</text>
</comment>
<protein>
    <submittedName>
        <fullName evidence="1">Uncharacterized protein</fullName>
    </submittedName>
</protein>
<evidence type="ECO:0000313" key="2">
    <source>
        <dbReference type="Proteomes" id="UP001153954"/>
    </source>
</evidence>
<evidence type="ECO:0000313" key="1">
    <source>
        <dbReference type="EMBL" id="CAH2085200.1"/>
    </source>
</evidence>
<name>A0AAU9TI74_EUPED</name>
<sequence length="66" mass="8011">MDDLIEAQMNLHNQMYKAKINYGKYPKERITQFCENHYHIIELSQKADEPYFEDDLMEIVDKTELK</sequence>
<dbReference type="Proteomes" id="UP001153954">
    <property type="component" value="Unassembled WGS sequence"/>
</dbReference>
<organism evidence="1 2">
    <name type="scientific">Euphydryas editha</name>
    <name type="common">Edith's checkerspot</name>
    <dbReference type="NCBI Taxonomy" id="104508"/>
    <lineage>
        <taxon>Eukaryota</taxon>
        <taxon>Metazoa</taxon>
        <taxon>Ecdysozoa</taxon>
        <taxon>Arthropoda</taxon>
        <taxon>Hexapoda</taxon>
        <taxon>Insecta</taxon>
        <taxon>Pterygota</taxon>
        <taxon>Neoptera</taxon>
        <taxon>Endopterygota</taxon>
        <taxon>Lepidoptera</taxon>
        <taxon>Glossata</taxon>
        <taxon>Ditrysia</taxon>
        <taxon>Papilionoidea</taxon>
        <taxon>Nymphalidae</taxon>
        <taxon>Nymphalinae</taxon>
        <taxon>Euphydryas</taxon>
    </lineage>
</organism>
<proteinExistence type="predicted"/>